<dbReference type="GO" id="GO:0047617">
    <property type="term" value="F:fatty acyl-CoA hydrolase activity"/>
    <property type="evidence" value="ECO:0007669"/>
    <property type="project" value="TreeGrafter"/>
</dbReference>
<evidence type="ECO:0000313" key="3">
    <source>
        <dbReference type="EMBL" id="KAA0972027.1"/>
    </source>
</evidence>
<dbReference type="Gene3D" id="3.10.129.10">
    <property type="entry name" value="Hotdog Thioesterase"/>
    <property type="match status" value="1"/>
</dbReference>
<dbReference type="SUPFAM" id="SSF54637">
    <property type="entry name" value="Thioesterase/thiol ester dehydrase-isomerase"/>
    <property type="match status" value="1"/>
</dbReference>
<evidence type="ECO:0000313" key="4">
    <source>
        <dbReference type="Proteomes" id="UP000324738"/>
    </source>
</evidence>
<dbReference type="EMBL" id="VTWH01000001">
    <property type="protein sequence ID" value="KAA0972027.1"/>
    <property type="molecule type" value="Genomic_DNA"/>
</dbReference>
<evidence type="ECO:0000256" key="1">
    <source>
        <dbReference type="ARBA" id="ARBA00005953"/>
    </source>
</evidence>
<organism evidence="3 4">
    <name type="scientific">Aureimonas fodinaquatilis</name>
    <dbReference type="NCBI Taxonomy" id="2565783"/>
    <lineage>
        <taxon>Bacteria</taxon>
        <taxon>Pseudomonadati</taxon>
        <taxon>Pseudomonadota</taxon>
        <taxon>Alphaproteobacteria</taxon>
        <taxon>Hyphomicrobiales</taxon>
        <taxon>Aurantimonadaceae</taxon>
        <taxon>Aureimonas</taxon>
    </lineage>
</organism>
<dbReference type="InterPro" id="IPR029069">
    <property type="entry name" value="HotDog_dom_sf"/>
</dbReference>
<protein>
    <submittedName>
        <fullName evidence="3">Acyl-CoA thioesterase</fullName>
    </submittedName>
</protein>
<proteinExistence type="inferred from homology"/>
<dbReference type="PANTHER" id="PTHR31793">
    <property type="entry name" value="4-HYDROXYBENZOYL-COA THIOESTERASE FAMILY MEMBER"/>
    <property type="match status" value="1"/>
</dbReference>
<reference evidence="3 4" key="1">
    <citation type="submission" date="2019-08" db="EMBL/GenBank/DDBJ databases">
        <title>Aureimonas fodiniaquatilis sp. nov., isolated from a coal mine wastewater.</title>
        <authorList>
            <person name="Kim W."/>
        </authorList>
    </citation>
    <scope>NUCLEOTIDE SEQUENCE [LARGE SCALE GENOMIC DNA]</scope>
    <source>
        <strain evidence="3 4">CAU 1482</strain>
    </source>
</reference>
<dbReference type="InterPro" id="IPR050563">
    <property type="entry name" value="4-hydroxybenzoyl-CoA_TE"/>
</dbReference>
<dbReference type="CDD" id="cd00586">
    <property type="entry name" value="4HBT"/>
    <property type="match status" value="1"/>
</dbReference>
<dbReference type="Proteomes" id="UP000324738">
    <property type="component" value="Unassembled WGS sequence"/>
</dbReference>
<dbReference type="OrthoDB" id="9799036at2"/>
<name>A0A5B0DYY0_9HYPH</name>
<accession>A0A5B0DYY0</accession>
<dbReference type="RefSeq" id="WP_149297351.1">
    <property type="nucleotide sequence ID" value="NZ_VTWH01000001.1"/>
</dbReference>
<keyword evidence="2" id="KW-0378">Hydrolase</keyword>
<dbReference type="Pfam" id="PF13279">
    <property type="entry name" value="4HBT_2"/>
    <property type="match status" value="1"/>
</dbReference>
<gene>
    <name evidence="3" type="ORF">FPY71_02605</name>
</gene>
<dbReference type="AlphaFoldDB" id="A0A5B0DYY0"/>
<evidence type="ECO:0000256" key="2">
    <source>
        <dbReference type="ARBA" id="ARBA00022801"/>
    </source>
</evidence>
<sequence length="149" mass="17015">MTDTQRKTSSPRPQRSEYAHFVPVPTRWADNDSFGHLNNAVYYSLFDTAVTRFLIETDLAVDGRERMFFVVETGCRYLAEAAYPDHLTVGLRIGHLGTSSIRYEIGVFRNDEDLAVATGLFVHVNIDPQTRRPVALDERSRDILARILR</sequence>
<comment type="similarity">
    <text evidence="1">Belongs to the 4-hydroxybenzoyl-CoA thioesterase family.</text>
</comment>
<comment type="caution">
    <text evidence="3">The sequence shown here is derived from an EMBL/GenBank/DDBJ whole genome shotgun (WGS) entry which is preliminary data.</text>
</comment>
<dbReference type="PANTHER" id="PTHR31793:SF27">
    <property type="entry name" value="NOVEL THIOESTERASE SUPERFAMILY DOMAIN AND SAPOSIN A-TYPE DOMAIN CONTAINING PROTEIN (0610012H03RIK)"/>
    <property type="match status" value="1"/>
</dbReference>
<keyword evidence="4" id="KW-1185">Reference proteome</keyword>